<dbReference type="RefSeq" id="WP_135007570.1">
    <property type="nucleotide sequence ID" value="NZ_RBTH01000387.1"/>
</dbReference>
<dbReference type="AlphaFoldDB" id="A0A3M5KSW3"/>
<dbReference type="InterPro" id="IPR002525">
    <property type="entry name" value="Transp_IS110-like_N"/>
</dbReference>
<organism evidence="3 4">
    <name type="scientific">Pseudomonas syringae pv. solidagae</name>
    <dbReference type="NCBI Taxonomy" id="264458"/>
    <lineage>
        <taxon>Bacteria</taxon>
        <taxon>Pseudomonadati</taxon>
        <taxon>Pseudomonadota</taxon>
        <taxon>Gammaproteobacteria</taxon>
        <taxon>Pseudomonadales</taxon>
        <taxon>Pseudomonadaceae</taxon>
        <taxon>Pseudomonas</taxon>
        <taxon>Pseudomonas syringae</taxon>
    </lineage>
</organism>
<evidence type="ECO:0000259" key="1">
    <source>
        <dbReference type="Pfam" id="PF01548"/>
    </source>
</evidence>
<feature type="domain" description="Transposase IS116/IS110/IS902 C-terminal" evidence="2">
    <location>
        <begin position="187"/>
        <end position="269"/>
    </location>
</feature>
<comment type="caution">
    <text evidence="3">The sequence shown here is derived from an EMBL/GenBank/DDBJ whole genome shotgun (WGS) entry which is preliminary data.</text>
</comment>
<dbReference type="GO" id="GO:0004803">
    <property type="term" value="F:transposase activity"/>
    <property type="evidence" value="ECO:0007669"/>
    <property type="project" value="InterPro"/>
</dbReference>
<feature type="domain" description="Transposase IS110-like N-terminal" evidence="1">
    <location>
        <begin position="5"/>
        <end position="148"/>
    </location>
</feature>
<reference evidence="3 4" key="1">
    <citation type="submission" date="2018-08" db="EMBL/GenBank/DDBJ databases">
        <title>Recombination of ecologically and evolutionarily significant loci maintains genetic cohesion in the Pseudomonas syringae species complex.</title>
        <authorList>
            <person name="Dillon M."/>
            <person name="Thakur S."/>
            <person name="Almeida R.N.D."/>
            <person name="Weir B.S."/>
            <person name="Guttman D.S."/>
        </authorList>
    </citation>
    <scope>NUCLEOTIDE SEQUENCE [LARGE SCALE GENOMIC DNA]</scope>
    <source>
        <strain evidence="3 4">ICMP 16926</strain>
    </source>
</reference>
<name>A0A3M5KSW3_PSESX</name>
<dbReference type="GO" id="GO:0003677">
    <property type="term" value="F:DNA binding"/>
    <property type="evidence" value="ECO:0007669"/>
    <property type="project" value="InterPro"/>
</dbReference>
<dbReference type="GO" id="GO:0006313">
    <property type="term" value="P:DNA transposition"/>
    <property type="evidence" value="ECO:0007669"/>
    <property type="project" value="InterPro"/>
</dbReference>
<proteinExistence type="predicted"/>
<dbReference type="Proteomes" id="UP000268096">
    <property type="component" value="Unassembled WGS sequence"/>
</dbReference>
<evidence type="ECO:0000313" key="3">
    <source>
        <dbReference type="EMBL" id="RMT38764.1"/>
    </source>
</evidence>
<accession>A0A3M5KSW3</accession>
<dbReference type="InterPro" id="IPR003346">
    <property type="entry name" value="Transposase_20"/>
</dbReference>
<dbReference type="Pfam" id="PF02371">
    <property type="entry name" value="Transposase_20"/>
    <property type="match status" value="1"/>
</dbReference>
<dbReference type="PANTHER" id="PTHR33055:SF13">
    <property type="entry name" value="TRANSPOSASE"/>
    <property type="match status" value="1"/>
</dbReference>
<evidence type="ECO:0000313" key="4">
    <source>
        <dbReference type="Proteomes" id="UP000268096"/>
    </source>
</evidence>
<dbReference type="InterPro" id="IPR047650">
    <property type="entry name" value="Transpos_IS110"/>
</dbReference>
<sequence>MSAYAGIDVSKATLQVALFPKADELCVPNTEEGLASIAEYLSAHQVERVLVEATGGYEKLSVKLLANAGFKVQRINPVRSRQFALAMGKRAKTDPIDAQMLAMFASSLEAKGFAKPDEEREVLLELVNLRNNLLQQRDDNRRRIKQALLPSVVDIYLALEASLKVQIKAVDQLVDAQARKVDSELLQRLHAVKGVGPVTIASLFCYLPELGDLSRGQIAALAGVAPYNNDSGSKVGKRQIYGGRTKLRRATYMCALVMVRYNADFKERYARLRAKGKCAKVALVACMRVLLIRLNAMVRDGTPWRDHAV</sequence>
<dbReference type="EMBL" id="RBTH01000387">
    <property type="protein sequence ID" value="RMT38764.1"/>
    <property type="molecule type" value="Genomic_DNA"/>
</dbReference>
<evidence type="ECO:0000259" key="2">
    <source>
        <dbReference type="Pfam" id="PF02371"/>
    </source>
</evidence>
<gene>
    <name evidence="3" type="ORF">ALP48_04426</name>
</gene>
<protein>
    <submittedName>
        <fullName evidence="3">Putative transposase</fullName>
    </submittedName>
</protein>
<dbReference type="Pfam" id="PF01548">
    <property type="entry name" value="DEDD_Tnp_IS110"/>
    <property type="match status" value="1"/>
</dbReference>
<dbReference type="PANTHER" id="PTHR33055">
    <property type="entry name" value="TRANSPOSASE FOR INSERTION SEQUENCE ELEMENT IS1111A"/>
    <property type="match status" value="1"/>
</dbReference>